<name>A0ABW1YE45_9DEIO</name>
<feature type="domain" description="LamG-like jellyroll fold" evidence="3">
    <location>
        <begin position="62"/>
        <end position="191"/>
    </location>
</feature>
<sequence length="199" mass="22203">MLHLNFDDKGAPLKDLSGLGHDGQPHGQLKFVEGVRGGGLAFGNEAAYVEFPHTAVLDTPTQSMTMSIWVKPNDERNYSDFFTKGDWNVLKTDSRNNSISFFTGGWRRGETEASQPDDWDGKWHHLAGVIDGQEARLYIDGELVNETEVEGQLGWTPYAWNLGRNAEAPEGRGFKGTVDDVRIYPFALTEAEIGQLYRP</sequence>
<protein>
    <submittedName>
        <fullName evidence="4">LamG domain-containing protein</fullName>
    </submittedName>
</protein>
<dbReference type="InterPro" id="IPR013320">
    <property type="entry name" value="ConA-like_dom_sf"/>
</dbReference>
<dbReference type="Gene3D" id="2.60.120.200">
    <property type="match status" value="1"/>
</dbReference>
<evidence type="ECO:0000313" key="5">
    <source>
        <dbReference type="Proteomes" id="UP001596297"/>
    </source>
</evidence>
<dbReference type="Pfam" id="PF13385">
    <property type="entry name" value="Laminin_G_3"/>
    <property type="match status" value="1"/>
</dbReference>
<organism evidence="4 5">
    <name type="scientific">Deinococcus lacus</name>
    <dbReference type="NCBI Taxonomy" id="392561"/>
    <lineage>
        <taxon>Bacteria</taxon>
        <taxon>Thermotogati</taxon>
        <taxon>Deinococcota</taxon>
        <taxon>Deinococci</taxon>
        <taxon>Deinococcales</taxon>
        <taxon>Deinococcaceae</taxon>
        <taxon>Deinococcus</taxon>
    </lineage>
</organism>
<dbReference type="Proteomes" id="UP001596297">
    <property type="component" value="Unassembled WGS sequence"/>
</dbReference>
<dbReference type="InterPro" id="IPR006558">
    <property type="entry name" value="LamG-like"/>
</dbReference>
<keyword evidence="2" id="KW-1015">Disulfide bond</keyword>
<accession>A0ABW1YE45</accession>
<dbReference type="EMBL" id="JBHSWD010000001">
    <property type="protein sequence ID" value="MFC6591169.1"/>
    <property type="molecule type" value="Genomic_DNA"/>
</dbReference>
<dbReference type="SMART" id="SM00560">
    <property type="entry name" value="LamGL"/>
    <property type="match status" value="1"/>
</dbReference>
<keyword evidence="1" id="KW-0732">Signal</keyword>
<evidence type="ECO:0000259" key="3">
    <source>
        <dbReference type="SMART" id="SM00560"/>
    </source>
</evidence>
<comment type="caution">
    <text evidence="4">The sequence shown here is derived from an EMBL/GenBank/DDBJ whole genome shotgun (WGS) entry which is preliminary data.</text>
</comment>
<proteinExistence type="predicted"/>
<keyword evidence="5" id="KW-1185">Reference proteome</keyword>
<evidence type="ECO:0000313" key="4">
    <source>
        <dbReference type="EMBL" id="MFC6591169.1"/>
    </source>
</evidence>
<reference evidence="5" key="1">
    <citation type="journal article" date="2019" name="Int. J. Syst. Evol. Microbiol.">
        <title>The Global Catalogue of Microorganisms (GCM) 10K type strain sequencing project: providing services to taxonomists for standard genome sequencing and annotation.</title>
        <authorList>
            <consortium name="The Broad Institute Genomics Platform"/>
            <consortium name="The Broad Institute Genome Sequencing Center for Infectious Disease"/>
            <person name="Wu L."/>
            <person name="Ma J."/>
        </authorList>
    </citation>
    <scope>NUCLEOTIDE SEQUENCE [LARGE SCALE GENOMIC DNA]</scope>
    <source>
        <strain evidence="5">CGMCC 1.15772</strain>
    </source>
</reference>
<dbReference type="RefSeq" id="WP_380082177.1">
    <property type="nucleotide sequence ID" value="NZ_JBHSWD010000001.1"/>
</dbReference>
<gene>
    <name evidence="4" type="ORF">ACFP81_03410</name>
</gene>
<evidence type="ECO:0000256" key="1">
    <source>
        <dbReference type="ARBA" id="ARBA00022729"/>
    </source>
</evidence>
<dbReference type="SUPFAM" id="SSF49899">
    <property type="entry name" value="Concanavalin A-like lectins/glucanases"/>
    <property type="match status" value="1"/>
</dbReference>
<evidence type="ECO:0000256" key="2">
    <source>
        <dbReference type="ARBA" id="ARBA00023157"/>
    </source>
</evidence>